<reference evidence="2 3" key="1">
    <citation type="journal article" date="2007" name="Proc. Natl. Acad. Sci. U.S.A.">
        <title>Characterization of a marine gammaproteobacterium capable of aerobic anoxygenic photosynthesis.</title>
        <authorList>
            <person name="Fuchs B.M."/>
            <person name="Spring S."/>
            <person name="Teeling H."/>
            <person name="Quast C."/>
            <person name="Wulf J."/>
            <person name="Schattenhofer M."/>
            <person name="Yan S."/>
            <person name="Ferriera S."/>
            <person name="Johnson J."/>
            <person name="Glockner F.O."/>
            <person name="Amann R."/>
        </authorList>
    </citation>
    <scope>NUCLEOTIDE SEQUENCE [LARGE SCALE GENOMIC DNA]</scope>
    <source>
        <strain evidence="2">KT71</strain>
    </source>
</reference>
<dbReference type="PANTHER" id="PTHR13812:SF19">
    <property type="entry name" value="KETIMINE REDUCTASE MU-CRYSTALLIN"/>
    <property type="match status" value="1"/>
</dbReference>
<dbReference type="PIRSF" id="PIRSF001439">
    <property type="entry name" value="CryM"/>
    <property type="match status" value="1"/>
</dbReference>
<protein>
    <submittedName>
        <fullName evidence="2">Putative ornithine cyclodeaminase, mu-crystallin-like protein</fullName>
        <ecNumber evidence="2">4.3.1.12</ecNumber>
    </submittedName>
</protein>
<accession>A4A9T0</accession>
<gene>
    <name evidence="2" type="ORF">KT71_07704</name>
</gene>
<dbReference type="HOGENOM" id="CLU_042088_2_1_6"/>
<dbReference type="STRING" id="314285.KT71_07704"/>
<reference evidence="2 3" key="2">
    <citation type="journal article" date="2009" name="PLoS ONE">
        <title>The photosynthetic apparatus and its regulation in the aerobic gammaproteobacterium Congregibacter litoralis gen. nov., sp. nov.</title>
        <authorList>
            <person name="Spring S."/>
            <person name="Lunsdorf H."/>
            <person name="Fuchs B.M."/>
            <person name="Tindall B.J."/>
        </authorList>
    </citation>
    <scope>NUCLEOTIDE SEQUENCE [LARGE SCALE GENOMIC DNA]</scope>
    <source>
        <strain evidence="2">KT71</strain>
    </source>
</reference>
<evidence type="ECO:0000256" key="1">
    <source>
        <dbReference type="ARBA" id="ARBA00008903"/>
    </source>
</evidence>
<dbReference type="Gene3D" id="3.40.50.720">
    <property type="entry name" value="NAD(P)-binding Rossmann-like Domain"/>
    <property type="match status" value="1"/>
</dbReference>
<dbReference type="GO" id="GO:0016491">
    <property type="term" value="F:oxidoreductase activity"/>
    <property type="evidence" value="ECO:0007669"/>
    <property type="project" value="UniProtKB-ARBA"/>
</dbReference>
<sequence length="318" mass="33377">MALTLIDAAQVAEILPMADCIEVMRDAMMATSAGTVEVPPRQAIPVGDGHTMLFMPGSAKELGYYGTKVITLHSDNPSKGKPAIQGSITIFDYDTGEPVAIIDGSSVTGLRTAAASGLATDCLARKSSASLGIFGCGLQAGTHIDAIRAVRPIEKVLVWGRNLESAEVFAKKETARTGLEVQAVSDPSDAAACDVLCTVTGSAEPILFGDCVTPGTHINLVGSHSLNTREADTRLIQRSRLYVDAMQSTRNEGGNIMIPLGEGAIDEGHILGEIGELAAGSISGRTDDDQVTVYSSLGMTSQDLFAAVSIYERYKERG</sequence>
<comment type="caution">
    <text evidence="2">The sequence shown here is derived from an EMBL/GenBank/DDBJ whole genome shotgun (WGS) entry which is preliminary data.</text>
</comment>
<dbReference type="SUPFAM" id="SSF51735">
    <property type="entry name" value="NAD(P)-binding Rossmann-fold domains"/>
    <property type="match status" value="1"/>
</dbReference>
<dbReference type="PANTHER" id="PTHR13812">
    <property type="entry name" value="KETIMINE REDUCTASE MU-CRYSTALLIN"/>
    <property type="match status" value="1"/>
</dbReference>
<dbReference type="GO" id="GO:0019752">
    <property type="term" value="P:carboxylic acid metabolic process"/>
    <property type="evidence" value="ECO:0007669"/>
    <property type="project" value="UniProtKB-ARBA"/>
</dbReference>
<dbReference type="RefSeq" id="WP_023660301.1">
    <property type="nucleotide sequence ID" value="NZ_CM002299.1"/>
</dbReference>
<dbReference type="Pfam" id="PF02423">
    <property type="entry name" value="OCD_Mu_crystall"/>
    <property type="match status" value="1"/>
</dbReference>
<keyword evidence="3" id="KW-1185">Reference proteome</keyword>
<dbReference type="GO" id="GO:0005737">
    <property type="term" value="C:cytoplasm"/>
    <property type="evidence" value="ECO:0007669"/>
    <property type="project" value="TreeGrafter"/>
</dbReference>
<keyword evidence="2" id="KW-0456">Lyase</keyword>
<dbReference type="FunFam" id="3.40.50.720:FF:000311">
    <property type="entry name" value="Ornithine cyclodeaminase"/>
    <property type="match status" value="1"/>
</dbReference>
<dbReference type="EC" id="4.3.1.12" evidence="2"/>
<evidence type="ECO:0000313" key="2">
    <source>
        <dbReference type="EMBL" id="EAQ97247.2"/>
    </source>
</evidence>
<dbReference type="OrthoDB" id="9809203at2"/>
<name>A4A9T0_9GAMM</name>
<dbReference type="InterPro" id="IPR023401">
    <property type="entry name" value="ODC_N"/>
</dbReference>
<dbReference type="InterPro" id="IPR036291">
    <property type="entry name" value="NAD(P)-bd_dom_sf"/>
</dbReference>
<dbReference type="Gene3D" id="3.30.1780.10">
    <property type="entry name" value="ornithine cyclodeaminase, domain 1"/>
    <property type="match status" value="1"/>
</dbReference>
<comment type="similarity">
    <text evidence="1">Belongs to the ornithine cyclodeaminase/mu-crystallin family.</text>
</comment>
<proteinExistence type="inferred from homology"/>
<evidence type="ECO:0000313" key="3">
    <source>
        <dbReference type="Proteomes" id="UP000019205"/>
    </source>
</evidence>
<dbReference type="Proteomes" id="UP000019205">
    <property type="component" value="Chromosome"/>
</dbReference>
<dbReference type="AlphaFoldDB" id="A4A9T0"/>
<dbReference type="GO" id="GO:0008473">
    <property type="term" value="F:ornithine cyclodeaminase activity"/>
    <property type="evidence" value="ECO:0007669"/>
    <property type="project" value="UniProtKB-EC"/>
</dbReference>
<dbReference type="EMBL" id="AAOA02000004">
    <property type="protein sequence ID" value="EAQ97247.2"/>
    <property type="molecule type" value="Genomic_DNA"/>
</dbReference>
<dbReference type="eggNOG" id="COG2423">
    <property type="taxonomic scope" value="Bacteria"/>
</dbReference>
<dbReference type="InterPro" id="IPR003462">
    <property type="entry name" value="ODC_Mu_crystall"/>
</dbReference>
<organism evidence="2 3">
    <name type="scientific">Congregibacter litoralis KT71</name>
    <dbReference type="NCBI Taxonomy" id="314285"/>
    <lineage>
        <taxon>Bacteria</taxon>
        <taxon>Pseudomonadati</taxon>
        <taxon>Pseudomonadota</taxon>
        <taxon>Gammaproteobacteria</taxon>
        <taxon>Cellvibrionales</taxon>
        <taxon>Halieaceae</taxon>
        <taxon>Congregibacter</taxon>
    </lineage>
</organism>